<dbReference type="InterPro" id="IPR029058">
    <property type="entry name" value="AB_hydrolase_fold"/>
</dbReference>
<protein>
    <recommendedName>
        <fullName evidence="2">Carboxylesterase type B domain-containing protein</fullName>
    </recommendedName>
</protein>
<dbReference type="EMBL" id="OU893333">
    <property type="protein sequence ID" value="CAG9789554.1"/>
    <property type="molecule type" value="Genomic_DNA"/>
</dbReference>
<evidence type="ECO:0000256" key="1">
    <source>
        <dbReference type="ARBA" id="ARBA00023180"/>
    </source>
</evidence>
<evidence type="ECO:0000313" key="4">
    <source>
        <dbReference type="Proteomes" id="UP001153714"/>
    </source>
</evidence>
<dbReference type="SUPFAM" id="SSF53474">
    <property type="entry name" value="alpha/beta-Hydrolases"/>
    <property type="match status" value="1"/>
</dbReference>
<evidence type="ECO:0000313" key="3">
    <source>
        <dbReference type="EMBL" id="CAG9789554.1"/>
    </source>
</evidence>
<reference evidence="3" key="1">
    <citation type="submission" date="2021-12" db="EMBL/GenBank/DDBJ databases">
        <authorList>
            <person name="King R."/>
        </authorList>
    </citation>
    <scope>NUCLEOTIDE SEQUENCE</scope>
</reference>
<reference evidence="3" key="2">
    <citation type="submission" date="2022-10" db="EMBL/GenBank/DDBJ databases">
        <authorList>
            <consortium name="ENA_rothamsted_submissions"/>
            <consortium name="culmorum"/>
            <person name="King R."/>
        </authorList>
    </citation>
    <scope>NUCLEOTIDE SEQUENCE</scope>
</reference>
<name>A0A9N9R578_9NEOP</name>
<keyword evidence="4" id="KW-1185">Reference proteome</keyword>
<dbReference type="PANTHER" id="PTHR11559">
    <property type="entry name" value="CARBOXYLESTERASE"/>
    <property type="match status" value="1"/>
</dbReference>
<gene>
    <name evidence="3" type="ORF">DIATSA_LOCUS7276</name>
</gene>
<keyword evidence="1" id="KW-0325">Glycoprotein</keyword>
<proteinExistence type="predicted"/>
<dbReference type="Gene3D" id="3.40.50.1820">
    <property type="entry name" value="alpha/beta hydrolase"/>
    <property type="match status" value="1"/>
</dbReference>
<dbReference type="OrthoDB" id="19653at2759"/>
<dbReference type="AlphaFoldDB" id="A0A9N9R578"/>
<organism evidence="3 4">
    <name type="scientific">Diatraea saccharalis</name>
    <name type="common">sugarcane borer</name>
    <dbReference type="NCBI Taxonomy" id="40085"/>
    <lineage>
        <taxon>Eukaryota</taxon>
        <taxon>Metazoa</taxon>
        <taxon>Ecdysozoa</taxon>
        <taxon>Arthropoda</taxon>
        <taxon>Hexapoda</taxon>
        <taxon>Insecta</taxon>
        <taxon>Pterygota</taxon>
        <taxon>Neoptera</taxon>
        <taxon>Endopterygota</taxon>
        <taxon>Lepidoptera</taxon>
        <taxon>Glossata</taxon>
        <taxon>Ditrysia</taxon>
        <taxon>Pyraloidea</taxon>
        <taxon>Crambidae</taxon>
        <taxon>Crambinae</taxon>
        <taxon>Diatraea</taxon>
    </lineage>
</organism>
<dbReference type="InterPro" id="IPR002018">
    <property type="entry name" value="CarbesteraseB"/>
</dbReference>
<dbReference type="Proteomes" id="UP001153714">
    <property type="component" value="Chromosome 2"/>
</dbReference>
<dbReference type="InterPro" id="IPR050309">
    <property type="entry name" value="Type-B_Carboxylest/Lipase"/>
</dbReference>
<dbReference type="Pfam" id="PF00135">
    <property type="entry name" value="COesterase"/>
    <property type="match status" value="1"/>
</dbReference>
<accession>A0A9N9R578</accession>
<evidence type="ECO:0000259" key="2">
    <source>
        <dbReference type="Pfam" id="PF00135"/>
    </source>
</evidence>
<sequence>MCKRLPTVRTENTTFNSMFKLLTVISLASVTRQEVVTTVQGRIRGVTQDGFVSFIGIPYATINGAGGRFKQAGLAPNWSGIRESQYVHCTESSPVEDCLQLEVHMPTTGGAPWPVFVWVRGGSGRYNPGLLVQQGIVAVIVSHRLGPTGFLCLGEESIPGNAGVKDVIVALRWVRDNISAFKGNPNRVVVAGQSYGAAMVEALVISEMSRGLFHGAILQSGSVLSPWAFNYDAKLRGEFLKRMYPDDVDVTTTNLNILVHNSKQIDFSYYAFGMCAEKAFKHQEVLLSDPPYRLESSNNLRTVPLMIGYNSNEAYVFVSNLKRNNILKKVKRNLSLLLPEELKFLDDVEVNDVINQIRDLYFKHNNITMHALLSYHSDAYFVNHIYRSVRLHSTSHLPIYLYQFSHSTELGVSTVHGIKKYGAAHSDELAYLFKEKGNGIEGVNAMKSNNDGFIDSLGTFRIRKSPHIGHQFGADHEEFLSTSTHGHLGRYLR</sequence>
<feature type="domain" description="Carboxylesterase type B" evidence="2">
    <location>
        <begin position="33"/>
        <end position="435"/>
    </location>
</feature>